<accession>A0AAE9W770</accession>
<dbReference type="Pfam" id="PF01738">
    <property type="entry name" value="DLH"/>
    <property type="match status" value="1"/>
</dbReference>
<reference evidence="2 3" key="1">
    <citation type="journal article" date="2023" name="G3 (Bethesda)">
        <title>A high-quality reference genome for the fission yeast Schizosaccharomyces osmophilus.</title>
        <authorList>
            <person name="Jia G.S."/>
            <person name="Zhang W.C."/>
            <person name="Liang Y."/>
            <person name="Liu X.H."/>
            <person name="Rhind N."/>
            <person name="Pidoux A."/>
            <person name="Brysch-Herzberg M."/>
            <person name="Du L.L."/>
        </authorList>
    </citation>
    <scope>NUCLEOTIDE SEQUENCE [LARGE SCALE GENOMIC DNA]</scope>
    <source>
        <strain evidence="2 3">CBS 15793</strain>
    </source>
</reference>
<proteinExistence type="predicted"/>
<dbReference type="GO" id="GO:0016787">
    <property type="term" value="F:hydrolase activity"/>
    <property type="evidence" value="ECO:0007669"/>
    <property type="project" value="UniProtKB-KW"/>
</dbReference>
<dbReference type="InterPro" id="IPR002925">
    <property type="entry name" value="Dienelactn_hydro"/>
</dbReference>
<dbReference type="Gene3D" id="3.40.50.1820">
    <property type="entry name" value="alpha/beta hydrolase"/>
    <property type="match status" value="1"/>
</dbReference>
<dbReference type="AlphaFoldDB" id="A0AAE9W770"/>
<dbReference type="PANTHER" id="PTHR47668">
    <property type="entry name" value="DIENELACTONE HYDROLASE FAMILY PROTEIN (AFU_ORTHOLOGUE AFUA_6G01940)"/>
    <property type="match status" value="1"/>
</dbReference>
<dbReference type="PANTHER" id="PTHR47668:SF1">
    <property type="entry name" value="DIENELACTONE HYDROLASE DOMAIN-CONTAINING PROTEIN-RELATED"/>
    <property type="match status" value="1"/>
</dbReference>
<evidence type="ECO:0000313" key="2">
    <source>
        <dbReference type="EMBL" id="WBW71171.1"/>
    </source>
</evidence>
<dbReference type="SUPFAM" id="SSF53474">
    <property type="entry name" value="alpha/beta-Hydrolases"/>
    <property type="match status" value="1"/>
</dbReference>
<name>A0AAE9W770_9SCHI</name>
<keyword evidence="2" id="KW-0378">Hydrolase</keyword>
<dbReference type="Proteomes" id="UP001212411">
    <property type="component" value="Chromosome 1"/>
</dbReference>
<organism evidence="2 3">
    <name type="scientific">Schizosaccharomyces osmophilus</name>
    <dbReference type="NCBI Taxonomy" id="2545709"/>
    <lineage>
        <taxon>Eukaryota</taxon>
        <taxon>Fungi</taxon>
        <taxon>Dikarya</taxon>
        <taxon>Ascomycota</taxon>
        <taxon>Taphrinomycotina</taxon>
        <taxon>Schizosaccharomycetes</taxon>
        <taxon>Schizosaccharomycetales</taxon>
        <taxon>Schizosaccharomycetaceae</taxon>
        <taxon>Schizosaccharomyces</taxon>
    </lineage>
</organism>
<dbReference type="GeneID" id="80874559"/>
<feature type="domain" description="Dienelactone hydrolase" evidence="1">
    <location>
        <begin position="33"/>
        <end position="232"/>
    </location>
</feature>
<dbReference type="EMBL" id="CP115611">
    <property type="protein sequence ID" value="WBW71171.1"/>
    <property type="molecule type" value="Genomic_DNA"/>
</dbReference>
<sequence length="249" mass="27389">MTSCCPTNLGPVAASGSYKFQGKEVDFGGANTYVVGCPSNKKVIVGVLDVYGLSEQIKIGADKLAQSGFTVYLPDFLDGSYLPTNAFSVNTPEIKKLRNDFISNRLPAHLHFSRLEKVLNTIKSIHGNDVQIGAYGLCWGAKLVVTYPNTSEFVGIACPHPSFPDPADANNVHVPVLFLASKDEDANVISAWEEEFKKNPAHKQSAFHTYHDMHHGFMATVADLSNDNNRKCFYEGYDKIGTFFQSLMK</sequence>
<protein>
    <submittedName>
        <fullName evidence="2">Dienelactone hydrolase family</fullName>
    </submittedName>
</protein>
<evidence type="ECO:0000313" key="3">
    <source>
        <dbReference type="Proteomes" id="UP001212411"/>
    </source>
</evidence>
<dbReference type="InterPro" id="IPR029058">
    <property type="entry name" value="AB_hydrolase_fold"/>
</dbReference>
<gene>
    <name evidence="2" type="ORF">SOMG_01077</name>
</gene>
<evidence type="ECO:0000259" key="1">
    <source>
        <dbReference type="Pfam" id="PF01738"/>
    </source>
</evidence>
<dbReference type="KEGG" id="som:SOMG_01077"/>
<keyword evidence="3" id="KW-1185">Reference proteome</keyword>
<dbReference type="RefSeq" id="XP_056035414.1">
    <property type="nucleotide sequence ID" value="XM_056179870.1"/>
</dbReference>